<feature type="transmembrane region" description="Helical" evidence="1">
    <location>
        <begin position="249"/>
        <end position="267"/>
    </location>
</feature>
<keyword evidence="1" id="KW-0472">Membrane</keyword>
<reference evidence="4 5" key="1">
    <citation type="submission" date="2024-06" db="EMBL/GenBank/DDBJ databases">
        <title>Sorghum-associated microbial communities from plants grown in Nebraska, USA.</title>
        <authorList>
            <person name="Schachtman D."/>
        </authorList>
    </citation>
    <scope>NUCLEOTIDE SEQUENCE [LARGE SCALE GENOMIC DNA]</scope>
    <source>
        <strain evidence="4 5">2709</strain>
    </source>
</reference>
<dbReference type="Pfam" id="PF18203">
    <property type="entry name" value="IPTL-CTERM"/>
    <property type="match status" value="1"/>
</dbReference>
<evidence type="ECO:0000313" key="4">
    <source>
        <dbReference type="EMBL" id="MET4578783.1"/>
    </source>
</evidence>
<dbReference type="Proteomes" id="UP001549320">
    <property type="component" value="Unassembled WGS sequence"/>
</dbReference>
<evidence type="ECO:0000256" key="2">
    <source>
        <dbReference type="SAM" id="SignalP"/>
    </source>
</evidence>
<comment type="caution">
    <text evidence="4">The sequence shown here is derived from an EMBL/GenBank/DDBJ whole genome shotgun (WGS) entry which is preliminary data.</text>
</comment>
<keyword evidence="2" id="KW-0732">Signal</keyword>
<dbReference type="EMBL" id="JBEPSH010000007">
    <property type="protein sequence ID" value="MET4578783.1"/>
    <property type="molecule type" value="Genomic_DNA"/>
</dbReference>
<protein>
    <recommendedName>
        <fullName evidence="3">IPTL-CTERM protein sorting domain-containing protein</fullName>
    </recommendedName>
</protein>
<keyword evidence="1" id="KW-0812">Transmembrane</keyword>
<dbReference type="InterPro" id="IPR026442">
    <property type="entry name" value="IPTL_CTERM"/>
</dbReference>
<dbReference type="RefSeq" id="WP_354446296.1">
    <property type="nucleotide sequence ID" value="NZ_JBEPSH010000007.1"/>
</dbReference>
<keyword evidence="5" id="KW-1185">Reference proteome</keyword>
<evidence type="ECO:0000259" key="3">
    <source>
        <dbReference type="Pfam" id="PF18203"/>
    </source>
</evidence>
<proteinExistence type="predicted"/>
<evidence type="ECO:0000313" key="5">
    <source>
        <dbReference type="Proteomes" id="UP001549320"/>
    </source>
</evidence>
<name>A0ABV2QCM6_9BURK</name>
<evidence type="ECO:0000256" key="1">
    <source>
        <dbReference type="SAM" id="Phobius"/>
    </source>
</evidence>
<organism evidence="4 5">
    <name type="scientific">Ottowia thiooxydans</name>
    <dbReference type="NCBI Taxonomy" id="219182"/>
    <lineage>
        <taxon>Bacteria</taxon>
        <taxon>Pseudomonadati</taxon>
        <taxon>Pseudomonadota</taxon>
        <taxon>Betaproteobacteria</taxon>
        <taxon>Burkholderiales</taxon>
        <taxon>Comamonadaceae</taxon>
        <taxon>Ottowia</taxon>
    </lineage>
</organism>
<sequence length="273" mass="28331">MFFASRVGGAVVLLAAALFGSNLQAAPVWLQVSPVGTSGTSLTGTLGSIPVTLTSSGSAVTSTPSVNPPYNSYDIWDNNATDVLGGNTVYPNGAGIWPASAMGNMQYVIAARPVASLVTLRFAHPVFNPQVLIYSLDNSHVDFSQTTNFVGGPASISAVTNTSAQFVAGTKRLDRGPVPATFPREGCSRSTVADPNVPSGRGCGVLQFQGYYSEIKMTFVTDTGGNDGVGFQVGYEPNAAKSVEAVPTLAPAGLAALGLIMAGFFGWRRRSQR</sequence>
<feature type="chain" id="PRO_5046475228" description="IPTL-CTERM protein sorting domain-containing protein" evidence="2">
    <location>
        <begin position="26"/>
        <end position="273"/>
    </location>
</feature>
<feature type="domain" description="IPTL-CTERM protein sorting" evidence="3">
    <location>
        <begin position="245"/>
        <end position="270"/>
    </location>
</feature>
<gene>
    <name evidence="4" type="ORF">ABIE13_003899</name>
</gene>
<keyword evidence="1" id="KW-1133">Transmembrane helix</keyword>
<accession>A0ABV2QCM6</accession>
<feature type="signal peptide" evidence="2">
    <location>
        <begin position="1"/>
        <end position="25"/>
    </location>
</feature>